<dbReference type="EMBL" id="CP002745">
    <property type="protein sequence ID" value="AEK60839.1"/>
    <property type="molecule type" value="Genomic_DNA"/>
</dbReference>
<reference evidence="2 3" key="4">
    <citation type="journal article" date="2010" name="Environ. Microbiol.">
        <title>The bacterial genus Collimonas: mycophagy, weathering and other adaptive solutions to life in oligotrophic soil environments.</title>
        <authorList>
            <person name="Leveau J.H."/>
            <person name="Uroz S."/>
            <person name="de Boer W."/>
        </authorList>
    </citation>
    <scope>NUCLEOTIDE SEQUENCE [LARGE SCALE GENOMIC DNA]</scope>
    <source>
        <strain evidence="2 3">Ter331</strain>
    </source>
</reference>
<dbReference type="HOGENOM" id="CLU_088884_2_1_4"/>
<dbReference type="NCBIfam" id="TIGR01644">
    <property type="entry name" value="phage_P2_V"/>
    <property type="match status" value="1"/>
</dbReference>
<reference evidence="2 3" key="2">
    <citation type="journal article" date="2006" name="J. Microbiol. Methods">
        <title>Genomic flank-sequencing of plasposon insertion sites for rapid identification of functional genes.</title>
        <authorList>
            <person name="Leveau J.H."/>
            <person name="Gerards S."/>
            <person name="Fritsche K."/>
            <person name="Zondag G."/>
            <person name="van Veen J.A."/>
        </authorList>
    </citation>
    <scope>NUCLEOTIDE SEQUENCE [LARGE SCALE GENOMIC DNA]</scope>
    <source>
        <strain evidence="2 3">Ter331</strain>
    </source>
</reference>
<reference evidence="3" key="6">
    <citation type="submission" date="2011-05" db="EMBL/GenBank/DDBJ databases">
        <title>Complete sequence of Collimonas fungivorans Ter331.</title>
        <authorList>
            <person name="Leveau J.H."/>
        </authorList>
    </citation>
    <scope>NUCLEOTIDE SEQUENCE [LARGE SCALE GENOMIC DNA]</scope>
    <source>
        <strain evidence="3">Ter331</strain>
    </source>
</reference>
<reference evidence="2 3" key="3">
    <citation type="journal article" date="2008" name="FEMS Microbiol. Ecol.">
        <title>Identification and characterization of genes underlying chitinolysis in Collimonas fungivorans Ter331.</title>
        <authorList>
            <person name="Fritsche K."/>
            <person name="de Boer W."/>
            <person name="Gerards S."/>
            <person name="van den Berg M."/>
            <person name="van Veen J.A."/>
            <person name="Leveau J.H."/>
        </authorList>
    </citation>
    <scope>NUCLEOTIDE SEQUENCE [LARGE SCALE GENOMIC DNA]</scope>
    <source>
        <strain evidence="2 3">Ter331</strain>
    </source>
</reference>
<protein>
    <submittedName>
        <fullName evidence="2">Baseplate assembly protein V</fullName>
    </submittedName>
</protein>
<evidence type="ECO:0000313" key="3">
    <source>
        <dbReference type="Proteomes" id="UP000008392"/>
    </source>
</evidence>
<dbReference type="AlphaFoldDB" id="G0AIQ6"/>
<reference evidence="2 3" key="5">
    <citation type="journal article" date="2011" name="ISME J.">
        <title>Dual transcriptional profiling of a bacterial/fungal confrontation: Collimonas fungivorans versus Aspergillus niger.</title>
        <authorList>
            <person name="Mela F."/>
            <person name="Fritsche K."/>
            <person name="de Boer W."/>
            <person name="van Veen J.A."/>
            <person name="de Graaff L.H."/>
            <person name="van den Berg M."/>
            <person name="Leveau J.H."/>
        </authorList>
    </citation>
    <scope>NUCLEOTIDE SEQUENCE [LARGE SCALE GENOMIC DNA]</scope>
    <source>
        <strain evidence="2 3">Ter331</strain>
    </source>
</reference>
<dbReference type="eggNOG" id="COG4540">
    <property type="taxonomic scope" value="Bacteria"/>
</dbReference>
<evidence type="ECO:0000259" key="1">
    <source>
        <dbReference type="Pfam" id="PF04717"/>
    </source>
</evidence>
<organism evidence="2 3">
    <name type="scientific">Collimonas fungivorans (strain Ter331)</name>
    <dbReference type="NCBI Taxonomy" id="1005048"/>
    <lineage>
        <taxon>Bacteria</taxon>
        <taxon>Pseudomonadati</taxon>
        <taxon>Pseudomonadota</taxon>
        <taxon>Betaproteobacteria</taxon>
        <taxon>Burkholderiales</taxon>
        <taxon>Oxalobacteraceae</taxon>
        <taxon>Collimonas</taxon>
    </lineage>
</organism>
<dbReference type="Gene3D" id="2.40.50.230">
    <property type="entry name" value="Gp5 N-terminal domain"/>
    <property type="match status" value="1"/>
</dbReference>
<keyword evidence="3" id="KW-1185">Reference proteome</keyword>
<dbReference type="Gene3D" id="6.20.150.10">
    <property type="match status" value="1"/>
</dbReference>
<dbReference type="InterPro" id="IPR006531">
    <property type="entry name" value="Gp5/Vgr_OB"/>
</dbReference>
<accession>G0AIQ6</accession>
<dbReference type="STRING" id="1005048.CFU_1007"/>
<dbReference type="InterPro" id="IPR044033">
    <property type="entry name" value="GpV-like_apex"/>
</dbReference>
<dbReference type="Proteomes" id="UP000008392">
    <property type="component" value="Chromosome"/>
</dbReference>
<evidence type="ECO:0000313" key="2">
    <source>
        <dbReference type="EMBL" id="AEK60839.1"/>
    </source>
</evidence>
<dbReference type="InterPro" id="IPR037026">
    <property type="entry name" value="Vgr_OB-fold_dom_sf"/>
</dbReference>
<gene>
    <name evidence="2" type="ordered locus">CFU_1007</name>
</gene>
<dbReference type="InterPro" id="IPR013046">
    <property type="entry name" value="GpV/Gp45"/>
</dbReference>
<reference evidence="2 3" key="1">
    <citation type="journal article" date="2004" name="Environ. Microbiol.">
        <title>Phylogeny-function analysis of (meta)genomic libraries: screening for expression of ribosomal RNA genes by large-insert library fluorescent in situ hybridization (LIL-FISH).</title>
        <authorList>
            <person name="Leveau J.H."/>
            <person name="Gerards S."/>
            <person name="de Boer W."/>
            <person name="van Veen J.A."/>
        </authorList>
    </citation>
    <scope>NUCLEOTIDE SEQUENCE [LARGE SCALE GENOMIC DNA]</scope>
    <source>
        <strain evidence="2 3">Ter331</strain>
    </source>
</reference>
<sequence>MQCMTADLSTDLSELLRLILNMIRVGSVIELDYDAKLVRVQVGKNTPTWRPWAVHRAGDAQTWWPPSIGEQVILLSPEGNFDNAVILPAMYSDQFQPPSNNPAHHTTRYKDGAVIQYDSAAHALTAILPDGTSVSAVPGTVTSNAEDTICTGNLTVKKNLTVNGFAALNAGMNVKAGKGGGAAAMVEGVMQATVDVIAKAVSLIGHKHGGVKQGNDESDVPK</sequence>
<dbReference type="KEGG" id="cfu:CFU_1007"/>
<dbReference type="Pfam" id="PF04717">
    <property type="entry name" value="Phage_base_V"/>
    <property type="match status" value="1"/>
</dbReference>
<name>G0AIQ6_COLFT</name>
<proteinExistence type="predicted"/>
<feature type="domain" description="Gp5/Type VI secretion system Vgr protein OB-fold" evidence="1">
    <location>
        <begin position="25"/>
        <end position="91"/>
    </location>
</feature>
<dbReference type="Pfam" id="PF18946">
    <property type="entry name" value="Apex"/>
    <property type="match status" value="1"/>
</dbReference>